<evidence type="ECO:0000256" key="4">
    <source>
        <dbReference type="ARBA" id="ARBA00023015"/>
    </source>
</evidence>
<dbReference type="PANTHER" id="PTHR28580">
    <property type="entry name" value="GENERAL TRANSCRIPTION FACTOR IIH SUBUNIT 5"/>
    <property type="match status" value="1"/>
</dbReference>
<reference evidence="9 10" key="1">
    <citation type="submission" date="2015-07" db="EMBL/GenBank/DDBJ databases">
        <authorList>
            <person name="Noorani M."/>
        </authorList>
    </citation>
    <scope>NUCLEOTIDE SEQUENCE [LARGE SCALE GENOMIC DNA]</scope>
    <source>
        <strain evidence="9">BBA 69670</strain>
    </source>
</reference>
<comment type="subunit">
    <text evidence="8">Component of the 7-subunit TFIIH core complex.</text>
</comment>
<evidence type="ECO:0000313" key="10">
    <source>
        <dbReference type="Proteomes" id="UP000044841"/>
    </source>
</evidence>
<dbReference type="Proteomes" id="UP000044841">
    <property type="component" value="Unassembled WGS sequence"/>
</dbReference>
<evidence type="ECO:0000256" key="7">
    <source>
        <dbReference type="ARBA" id="ARBA00023242"/>
    </source>
</evidence>
<dbReference type="Pfam" id="PF06331">
    <property type="entry name" value="Tfb5"/>
    <property type="match status" value="1"/>
</dbReference>
<dbReference type="GO" id="GO:0006367">
    <property type="term" value="P:transcription initiation at RNA polymerase II promoter"/>
    <property type="evidence" value="ECO:0007669"/>
    <property type="project" value="UniProtKB-UniRule"/>
</dbReference>
<protein>
    <recommendedName>
        <fullName evidence="8">General transcription and DNA repair factor IIH subunit TFB5</fullName>
    </recommendedName>
</protein>
<keyword evidence="4 8" id="KW-0805">Transcription regulation</keyword>
<comment type="function">
    <text evidence="8">In NER, TFIIH acts by opening DNA around the lesion to allow the excision of the damaged oligonucleotide and its replacement by a new DNA fragment. In transcription, TFIIH has an essential role in transcription initiation. When the pre-initiation complex (PIC) has been established, TFIIH is required for promoter opening and promoter escape.</text>
</comment>
<dbReference type="AlphaFoldDB" id="A0A0K6FUE3"/>
<comment type="similarity">
    <text evidence="2 8">Belongs to the TFB5 family.</text>
</comment>
<dbReference type="PANTHER" id="PTHR28580:SF1">
    <property type="entry name" value="GENERAL TRANSCRIPTION FACTOR IIH SUBUNIT 5"/>
    <property type="match status" value="1"/>
</dbReference>
<dbReference type="InterPro" id="IPR035935">
    <property type="entry name" value="TFB5-like_sf"/>
</dbReference>
<evidence type="ECO:0000256" key="3">
    <source>
        <dbReference type="ARBA" id="ARBA00022763"/>
    </source>
</evidence>
<dbReference type="InterPro" id="IPR009400">
    <property type="entry name" value="TFIIH_TTDA/Tfb5"/>
</dbReference>
<sequence length="106" mass="12233">MLKWKHEVNHVCSTGNDKAGTQRYWRPALIHDRHPFLNNMRAFKGVLLTCDPAVKQILLILDKTPGQGGFIIKDIDDTHVLVRADDVKRIRIALEQELEKNTYTLE</sequence>
<gene>
    <name evidence="9" type="ORF">RSOLAG22IIIB_04085</name>
</gene>
<comment type="subcellular location">
    <subcellularLocation>
        <location evidence="1 8">Nucleus</location>
    </subcellularLocation>
</comment>
<dbReference type="GO" id="GO:0000439">
    <property type="term" value="C:transcription factor TFIIH core complex"/>
    <property type="evidence" value="ECO:0007669"/>
    <property type="project" value="UniProtKB-UniRule"/>
</dbReference>
<name>A0A0K6FUE3_9AGAM</name>
<evidence type="ECO:0000256" key="2">
    <source>
        <dbReference type="ARBA" id="ARBA00007470"/>
    </source>
</evidence>
<dbReference type="Gene3D" id="3.30.70.1220">
    <property type="entry name" value="TFB5-like"/>
    <property type="match status" value="1"/>
</dbReference>
<accession>A0A0K6FUE3</accession>
<keyword evidence="6 8" id="KW-0234">DNA repair</keyword>
<dbReference type="SMART" id="SM01395">
    <property type="entry name" value="Tbf5"/>
    <property type="match status" value="1"/>
</dbReference>
<evidence type="ECO:0000256" key="1">
    <source>
        <dbReference type="ARBA" id="ARBA00004123"/>
    </source>
</evidence>
<dbReference type="EMBL" id="CYGV01001001">
    <property type="protein sequence ID" value="CUA69831.1"/>
    <property type="molecule type" value="Genomic_DNA"/>
</dbReference>
<keyword evidence="5 8" id="KW-0804">Transcription</keyword>
<keyword evidence="10" id="KW-1185">Reference proteome</keyword>
<dbReference type="GO" id="GO:0006294">
    <property type="term" value="P:nucleotide-excision repair, preincision complex assembly"/>
    <property type="evidence" value="ECO:0007669"/>
    <property type="project" value="TreeGrafter"/>
</dbReference>
<keyword evidence="3 8" id="KW-0227">DNA damage</keyword>
<dbReference type="GO" id="GO:0005675">
    <property type="term" value="C:transcription factor TFIIH holo complex"/>
    <property type="evidence" value="ECO:0007669"/>
    <property type="project" value="TreeGrafter"/>
</dbReference>
<organism evidence="9 10">
    <name type="scientific">Rhizoctonia solani</name>
    <dbReference type="NCBI Taxonomy" id="456999"/>
    <lineage>
        <taxon>Eukaryota</taxon>
        <taxon>Fungi</taxon>
        <taxon>Dikarya</taxon>
        <taxon>Basidiomycota</taxon>
        <taxon>Agaricomycotina</taxon>
        <taxon>Agaricomycetes</taxon>
        <taxon>Cantharellales</taxon>
        <taxon>Ceratobasidiaceae</taxon>
        <taxon>Rhizoctonia</taxon>
    </lineage>
</organism>
<keyword evidence="7 8" id="KW-0539">Nucleus</keyword>
<evidence type="ECO:0000313" key="9">
    <source>
        <dbReference type="EMBL" id="CUA69831.1"/>
    </source>
</evidence>
<evidence type="ECO:0000256" key="8">
    <source>
        <dbReference type="RuleBase" id="RU368032"/>
    </source>
</evidence>
<evidence type="ECO:0000256" key="6">
    <source>
        <dbReference type="ARBA" id="ARBA00023204"/>
    </source>
</evidence>
<dbReference type="SUPFAM" id="SSF142897">
    <property type="entry name" value="TFB5-like"/>
    <property type="match status" value="1"/>
</dbReference>
<evidence type="ECO:0000256" key="5">
    <source>
        <dbReference type="ARBA" id="ARBA00023163"/>
    </source>
</evidence>
<proteinExistence type="inferred from homology"/>